<dbReference type="EMBL" id="BPQP01000029">
    <property type="protein sequence ID" value="GJD94806.1"/>
    <property type="molecule type" value="Genomic_DNA"/>
</dbReference>
<comment type="caution">
    <text evidence="2">The sequence shown here is derived from an EMBL/GenBank/DDBJ whole genome shotgun (WGS) entry which is preliminary data.</text>
</comment>
<feature type="chain" id="PRO_5046141550" evidence="1">
    <location>
        <begin position="21"/>
        <end position="167"/>
    </location>
</feature>
<gene>
    <name evidence="2" type="ORF">OCOJLMKI_2012</name>
</gene>
<dbReference type="RefSeq" id="WP_238243966.1">
    <property type="nucleotide sequence ID" value="NZ_BPQP01000029.1"/>
</dbReference>
<evidence type="ECO:0000256" key="1">
    <source>
        <dbReference type="SAM" id="SignalP"/>
    </source>
</evidence>
<keyword evidence="1" id="KW-0732">Signal</keyword>
<reference evidence="2" key="1">
    <citation type="journal article" date="2021" name="Front. Microbiol.">
        <title>Comprehensive Comparative Genomics and Phenotyping of Methylobacterium Species.</title>
        <authorList>
            <person name="Alessa O."/>
            <person name="Ogura Y."/>
            <person name="Fujitani Y."/>
            <person name="Takami H."/>
            <person name="Hayashi T."/>
            <person name="Sahin N."/>
            <person name="Tani A."/>
        </authorList>
    </citation>
    <scope>NUCLEOTIDE SEQUENCE</scope>
    <source>
        <strain evidence="2">DSM 19015</strain>
    </source>
</reference>
<reference evidence="2" key="2">
    <citation type="submission" date="2021-08" db="EMBL/GenBank/DDBJ databases">
        <authorList>
            <person name="Tani A."/>
            <person name="Ola A."/>
            <person name="Ogura Y."/>
            <person name="Katsura K."/>
            <person name="Hayashi T."/>
        </authorList>
    </citation>
    <scope>NUCLEOTIDE SEQUENCE</scope>
    <source>
        <strain evidence="2">DSM 19015</strain>
    </source>
</reference>
<evidence type="ECO:0000313" key="2">
    <source>
        <dbReference type="EMBL" id="GJD94806.1"/>
    </source>
</evidence>
<accession>A0ABQ4RVE7</accession>
<proteinExistence type="predicted"/>
<dbReference type="Proteomes" id="UP001055125">
    <property type="component" value="Unassembled WGS sequence"/>
</dbReference>
<evidence type="ECO:0000313" key="3">
    <source>
        <dbReference type="Proteomes" id="UP001055125"/>
    </source>
</evidence>
<organism evidence="2 3">
    <name type="scientific">Methylobacterium iners</name>
    <dbReference type="NCBI Taxonomy" id="418707"/>
    <lineage>
        <taxon>Bacteria</taxon>
        <taxon>Pseudomonadati</taxon>
        <taxon>Pseudomonadota</taxon>
        <taxon>Alphaproteobacteria</taxon>
        <taxon>Hyphomicrobiales</taxon>
        <taxon>Methylobacteriaceae</taxon>
        <taxon>Methylobacterium</taxon>
    </lineage>
</organism>
<keyword evidence="3" id="KW-1185">Reference proteome</keyword>
<feature type="signal peptide" evidence="1">
    <location>
        <begin position="1"/>
        <end position="20"/>
    </location>
</feature>
<sequence length="167" mass="17349">MIRYAGLSALAFLLAAPAQAADSCDALTAKMIRATGASLAGRTGALAVFRAADAERMSLECAPQRQMIFGARQREPIRPYFVLIGLAAEALTGASAEAVEVLALNLHQDSLLTGTPRTGHVGRAALRCETGPRLDALAGNLTVCRLTPNRTAALRRRAGLPAAAKAG</sequence>
<protein>
    <submittedName>
        <fullName evidence="2">Uncharacterized protein</fullName>
    </submittedName>
</protein>
<name>A0ABQ4RVE7_9HYPH</name>